<proteinExistence type="predicted"/>
<protein>
    <submittedName>
        <fullName evidence="8">Permease, major facilitator superfamily protein</fullName>
    </submittedName>
</protein>
<dbReference type="Pfam" id="PF11700">
    <property type="entry name" value="ATG22"/>
    <property type="match status" value="1"/>
</dbReference>
<dbReference type="GeneID" id="98309741"/>
<keyword evidence="9" id="KW-1185">Reference proteome</keyword>
<dbReference type="InterPro" id="IPR020846">
    <property type="entry name" value="MFS_dom"/>
</dbReference>
<dbReference type="PROSITE" id="PS50850">
    <property type="entry name" value="MFS"/>
    <property type="match status" value="1"/>
</dbReference>
<dbReference type="PANTHER" id="PTHR23519">
    <property type="entry name" value="AUTOPHAGY-RELATED PROTEIN 22"/>
    <property type="match status" value="1"/>
</dbReference>
<evidence type="ECO:0000256" key="1">
    <source>
        <dbReference type="ARBA" id="ARBA00004651"/>
    </source>
</evidence>
<keyword evidence="4 6" id="KW-1133">Transmembrane helix</keyword>
<dbReference type="GO" id="GO:0005886">
    <property type="term" value="C:plasma membrane"/>
    <property type="evidence" value="ECO:0007669"/>
    <property type="project" value="UniProtKB-SubCell"/>
</dbReference>
<sequence length="418" mass="47030">MKFTTEEKSWILYDCANSAYSLIIVTAILPVYFKFVAGNADVSASDTTAYWGYVSSFSTLIISILAPFLGTLGDYLGNKERFFRYSLFMGVIMTGALFFVPTNQWQLLLIVYTFSHIGYQAANLFYDAFITDVTENERNNLVSSYGFGIGYIGSALLFVVVMVLINTSTFGLVSSTQTIRLVFMMTTLWWLVFSIPMLRNVKQQYGLVKPRSPLKESYHRMIKTLKEIRNYKQVIGFMIAYFFFIDGVDTIVTMATAFGVDMGVKTSTLLLVLLVLNIVAFPCTLIYGWLAQKYGTKIMLLTAISIYFCICIYALFMKTVLDFWILGLLVGSSQGGIQALSRAYFARIIPKKQANEFFGFYNIFGKFSTVLGPILFSITTQLTGHSQLGIASLALFFLLGGFFMLRLKEAPLVQNSKE</sequence>
<dbReference type="EMBL" id="AZDX01000008">
    <property type="protein sequence ID" value="KRL07175.1"/>
    <property type="molecule type" value="Genomic_DNA"/>
</dbReference>
<name>A0A0R1MGF5_9LACO</name>
<keyword evidence="3 6" id="KW-0812">Transmembrane</keyword>
<dbReference type="InterPro" id="IPR050495">
    <property type="entry name" value="ATG22/LtaA_families"/>
</dbReference>
<feature type="transmembrane region" description="Helical" evidence="6">
    <location>
        <begin position="234"/>
        <end position="258"/>
    </location>
</feature>
<gene>
    <name evidence="8" type="ORF">FC92_GL002141</name>
</gene>
<dbReference type="Proteomes" id="UP000051448">
    <property type="component" value="Unassembled WGS sequence"/>
</dbReference>
<feature type="transmembrane region" description="Helical" evidence="6">
    <location>
        <begin position="388"/>
        <end position="407"/>
    </location>
</feature>
<feature type="transmembrane region" description="Helical" evidence="6">
    <location>
        <begin position="298"/>
        <end position="317"/>
    </location>
</feature>
<dbReference type="OrthoDB" id="9768783at2"/>
<dbReference type="GO" id="GO:0022857">
    <property type="term" value="F:transmembrane transporter activity"/>
    <property type="evidence" value="ECO:0007669"/>
    <property type="project" value="InterPro"/>
</dbReference>
<dbReference type="InterPro" id="IPR036259">
    <property type="entry name" value="MFS_trans_sf"/>
</dbReference>
<feature type="transmembrane region" description="Helical" evidence="6">
    <location>
        <begin position="82"/>
        <end position="101"/>
    </location>
</feature>
<dbReference type="RefSeq" id="WP_057869262.1">
    <property type="nucleotide sequence ID" value="NZ_AZDX01000008.1"/>
</dbReference>
<feature type="transmembrane region" description="Helical" evidence="6">
    <location>
        <begin position="177"/>
        <end position="198"/>
    </location>
</feature>
<dbReference type="PATRIC" id="fig|1423759.3.peg.2238"/>
<keyword evidence="5 6" id="KW-0472">Membrane</keyword>
<reference evidence="8 9" key="1">
    <citation type="journal article" date="2015" name="Genome Announc.">
        <title>Expanding the biotechnology potential of lactobacilli through comparative genomics of 213 strains and associated genera.</title>
        <authorList>
            <person name="Sun Z."/>
            <person name="Harris H.M."/>
            <person name="McCann A."/>
            <person name="Guo C."/>
            <person name="Argimon S."/>
            <person name="Zhang W."/>
            <person name="Yang X."/>
            <person name="Jeffery I.B."/>
            <person name="Cooney J.C."/>
            <person name="Kagawa T.F."/>
            <person name="Liu W."/>
            <person name="Song Y."/>
            <person name="Salvetti E."/>
            <person name="Wrobel A."/>
            <person name="Rasinkangas P."/>
            <person name="Parkhill J."/>
            <person name="Rea M.C."/>
            <person name="O'Sullivan O."/>
            <person name="Ritari J."/>
            <person name="Douillard F.P."/>
            <person name="Paul Ross R."/>
            <person name="Yang R."/>
            <person name="Briner A.E."/>
            <person name="Felis G.E."/>
            <person name="de Vos W.M."/>
            <person name="Barrangou R."/>
            <person name="Klaenhammer T.R."/>
            <person name="Caufield P.W."/>
            <person name="Cui Y."/>
            <person name="Zhang H."/>
            <person name="O'Toole P.W."/>
        </authorList>
    </citation>
    <scope>NUCLEOTIDE SEQUENCE [LARGE SCALE GENOMIC DNA]</scope>
    <source>
        <strain evidence="8 9">DSM 19519</strain>
    </source>
</reference>
<evidence type="ECO:0000256" key="2">
    <source>
        <dbReference type="ARBA" id="ARBA00022448"/>
    </source>
</evidence>
<feature type="domain" description="Major facilitator superfamily (MFS) profile" evidence="7">
    <location>
        <begin position="233"/>
        <end position="418"/>
    </location>
</feature>
<dbReference type="PANTHER" id="PTHR23519:SF1">
    <property type="entry name" value="AUTOPHAGY-RELATED PROTEIN 22"/>
    <property type="match status" value="1"/>
</dbReference>
<feature type="transmembrane region" description="Helical" evidence="6">
    <location>
        <begin position="12"/>
        <end position="33"/>
    </location>
</feature>
<dbReference type="AlphaFoldDB" id="A0A0R1MGF5"/>
<feature type="transmembrane region" description="Helical" evidence="6">
    <location>
        <begin position="323"/>
        <end position="345"/>
    </location>
</feature>
<feature type="transmembrane region" description="Helical" evidence="6">
    <location>
        <begin position="53"/>
        <end position="70"/>
    </location>
</feature>
<accession>A0A0R1MGF5</accession>
<evidence type="ECO:0000256" key="3">
    <source>
        <dbReference type="ARBA" id="ARBA00022692"/>
    </source>
</evidence>
<feature type="transmembrane region" description="Helical" evidence="6">
    <location>
        <begin position="357"/>
        <end position="376"/>
    </location>
</feature>
<evidence type="ECO:0000256" key="5">
    <source>
        <dbReference type="ARBA" id="ARBA00023136"/>
    </source>
</evidence>
<evidence type="ECO:0000313" key="9">
    <source>
        <dbReference type="Proteomes" id="UP000051448"/>
    </source>
</evidence>
<keyword evidence="2" id="KW-0813">Transport</keyword>
<organism evidence="8 9">
    <name type="scientific">Liquorilactobacillus hordei DSM 19519</name>
    <dbReference type="NCBI Taxonomy" id="1423759"/>
    <lineage>
        <taxon>Bacteria</taxon>
        <taxon>Bacillati</taxon>
        <taxon>Bacillota</taxon>
        <taxon>Bacilli</taxon>
        <taxon>Lactobacillales</taxon>
        <taxon>Lactobacillaceae</taxon>
        <taxon>Liquorilactobacillus</taxon>
    </lineage>
</organism>
<feature type="transmembrane region" description="Helical" evidence="6">
    <location>
        <begin position="107"/>
        <end position="129"/>
    </location>
</feature>
<evidence type="ECO:0000259" key="7">
    <source>
        <dbReference type="PROSITE" id="PS50850"/>
    </source>
</evidence>
<comment type="subcellular location">
    <subcellularLocation>
        <location evidence="1">Cell membrane</location>
        <topology evidence="1">Multi-pass membrane protein</topology>
    </subcellularLocation>
</comment>
<dbReference type="Gene3D" id="1.20.1250.20">
    <property type="entry name" value="MFS general substrate transporter like domains"/>
    <property type="match status" value="2"/>
</dbReference>
<evidence type="ECO:0000256" key="6">
    <source>
        <dbReference type="SAM" id="Phobius"/>
    </source>
</evidence>
<dbReference type="InterPro" id="IPR024671">
    <property type="entry name" value="Atg22-like"/>
</dbReference>
<feature type="transmembrane region" description="Helical" evidence="6">
    <location>
        <begin position="141"/>
        <end position="165"/>
    </location>
</feature>
<comment type="caution">
    <text evidence="8">The sequence shown here is derived from an EMBL/GenBank/DDBJ whole genome shotgun (WGS) entry which is preliminary data.</text>
</comment>
<evidence type="ECO:0000256" key="4">
    <source>
        <dbReference type="ARBA" id="ARBA00022989"/>
    </source>
</evidence>
<dbReference type="SUPFAM" id="SSF103473">
    <property type="entry name" value="MFS general substrate transporter"/>
    <property type="match status" value="1"/>
</dbReference>
<dbReference type="CDD" id="cd17482">
    <property type="entry name" value="MFS_YxiO_like"/>
    <property type="match status" value="1"/>
</dbReference>
<feature type="transmembrane region" description="Helical" evidence="6">
    <location>
        <begin position="270"/>
        <end position="291"/>
    </location>
</feature>
<evidence type="ECO:0000313" key="8">
    <source>
        <dbReference type="EMBL" id="KRL07175.1"/>
    </source>
</evidence>